<dbReference type="GO" id="GO:0060090">
    <property type="term" value="F:molecular adaptor activity"/>
    <property type="evidence" value="ECO:0007669"/>
    <property type="project" value="TreeGrafter"/>
</dbReference>
<keyword evidence="1" id="KW-0677">Repeat</keyword>
<dbReference type="InterPro" id="IPR011990">
    <property type="entry name" value="TPR-like_helical_dom_sf"/>
</dbReference>
<dbReference type="GO" id="GO:0072380">
    <property type="term" value="C:TRC complex"/>
    <property type="evidence" value="ECO:0007669"/>
    <property type="project" value="TreeGrafter"/>
</dbReference>
<evidence type="ECO:0000256" key="2">
    <source>
        <dbReference type="ARBA" id="ARBA00022803"/>
    </source>
</evidence>
<keyword evidence="5" id="KW-1185">Reference proteome</keyword>
<dbReference type="PANTHER" id="PTHR45831:SF2">
    <property type="entry name" value="LD24721P"/>
    <property type="match status" value="1"/>
</dbReference>
<proteinExistence type="predicted"/>
<feature type="region of interest" description="Disordered" evidence="3">
    <location>
        <begin position="54"/>
        <end position="75"/>
    </location>
</feature>
<accession>A0A1X6NH78</accession>
<dbReference type="AlphaFoldDB" id="A0A1X6NH78"/>
<gene>
    <name evidence="4" type="ORF">POSPLADRAFT_1043139</name>
</gene>
<protein>
    <submittedName>
        <fullName evidence="4">Uncharacterized protein</fullName>
    </submittedName>
</protein>
<evidence type="ECO:0000313" key="5">
    <source>
        <dbReference type="Proteomes" id="UP000194127"/>
    </source>
</evidence>
<dbReference type="RefSeq" id="XP_024344758.1">
    <property type="nucleotide sequence ID" value="XM_024478232.1"/>
</dbReference>
<organism evidence="4 5">
    <name type="scientific">Postia placenta MAD-698-R-SB12</name>
    <dbReference type="NCBI Taxonomy" id="670580"/>
    <lineage>
        <taxon>Eukaryota</taxon>
        <taxon>Fungi</taxon>
        <taxon>Dikarya</taxon>
        <taxon>Basidiomycota</taxon>
        <taxon>Agaricomycotina</taxon>
        <taxon>Agaricomycetes</taxon>
        <taxon>Polyporales</taxon>
        <taxon>Adustoporiaceae</taxon>
        <taxon>Rhodonia</taxon>
    </lineage>
</organism>
<dbReference type="InterPro" id="IPR047150">
    <property type="entry name" value="SGT"/>
</dbReference>
<dbReference type="GO" id="GO:0006620">
    <property type="term" value="P:post-translational protein targeting to endoplasmic reticulum membrane"/>
    <property type="evidence" value="ECO:0007669"/>
    <property type="project" value="TreeGrafter"/>
</dbReference>
<name>A0A1X6NH78_9APHY</name>
<dbReference type="PANTHER" id="PTHR45831">
    <property type="entry name" value="LD24721P"/>
    <property type="match status" value="1"/>
</dbReference>
<reference evidence="4 5" key="1">
    <citation type="submission" date="2017-04" db="EMBL/GenBank/DDBJ databases">
        <title>Genome Sequence of the Model Brown-Rot Fungus Postia placenta SB12.</title>
        <authorList>
            <consortium name="DOE Joint Genome Institute"/>
            <person name="Gaskell J."/>
            <person name="Kersten P."/>
            <person name="Larrondo L.F."/>
            <person name="Canessa P."/>
            <person name="Martinez D."/>
            <person name="Hibbett D."/>
            <person name="Schmoll M."/>
            <person name="Kubicek C.P."/>
            <person name="Martinez A.T."/>
            <person name="Yadav J."/>
            <person name="Master E."/>
            <person name="Magnuson J.K."/>
            <person name="James T."/>
            <person name="Yaver D."/>
            <person name="Berka R."/>
            <person name="Labutti K."/>
            <person name="Lipzen A."/>
            <person name="Aerts A."/>
            <person name="Barry K."/>
            <person name="Henrissat B."/>
            <person name="Blanchette R."/>
            <person name="Grigoriev I."/>
            <person name="Cullen D."/>
        </authorList>
    </citation>
    <scope>NUCLEOTIDE SEQUENCE [LARGE SCALE GENOMIC DNA]</scope>
    <source>
        <strain evidence="4 5">MAD-698-R-SB12</strain>
    </source>
</reference>
<evidence type="ECO:0000313" key="4">
    <source>
        <dbReference type="EMBL" id="OSX67964.1"/>
    </source>
</evidence>
<dbReference type="OrthoDB" id="2423701at2759"/>
<dbReference type="EMBL" id="KZ110591">
    <property type="protein sequence ID" value="OSX67964.1"/>
    <property type="molecule type" value="Genomic_DNA"/>
</dbReference>
<dbReference type="SUPFAM" id="SSF48452">
    <property type="entry name" value="TPR-like"/>
    <property type="match status" value="1"/>
</dbReference>
<dbReference type="Gene3D" id="1.25.40.10">
    <property type="entry name" value="Tetratricopeptide repeat domain"/>
    <property type="match status" value="1"/>
</dbReference>
<dbReference type="Proteomes" id="UP000194127">
    <property type="component" value="Unassembled WGS sequence"/>
</dbReference>
<keyword evidence="2" id="KW-0802">TPR repeat</keyword>
<evidence type="ECO:0000256" key="3">
    <source>
        <dbReference type="SAM" id="MobiDB-lite"/>
    </source>
</evidence>
<dbReference type="GO" id="GO:0016020">
    <property type="term" value="C:membrane"/>
    <property type="evidence" value="ECO:0007669"/>
    <property type="project" value="TreeGrafter"/>
</dbReference>
<evidence type="ECO:0000256" key="1">
    <source>
        <dbReference type="ARBA" id="ARBA00022737"/>
    </source>
</evidence>
<sequence>MARDSAEALRLEEEGSALSSNRNYPAAYKKYTNAIQYDDKNAVPYANRAACSQNMARPRKSIPDTRKLGHVSPRHSALGSIQQSFDSWKKALDALPTVNPTENAIKQKQQYTAELQVTVTSSKLPWTRAEAMKQELQSSPALKPSSEWKGGMELMKQLQRRLVGGHVIYDGPTGKRQCAEGWASVRLALAVTVHAWLMRGFYMAHATNKSDVALEYYAYVLTVLEWGEQTCRNVSTEDKGSIFLPAFRIGVERLSLEAMMSVKMYGGTPFKILLRRNSRESSGFIQGNGQASLLSETPALYHHSSSIRKVSHCRQLDTIMITWLGDGPALGMIPTLSKNTREGQRRDILTRRMSILQMTNCMPLLSRYVGNLKCGLEALHCSDISAKGLLPVMKRIRLTIPEMKKIWENSSLSKERDLALQGVLQSEEEIVKGIKGGRFMMDSKLMMMPQKE</sequence>
<dbReference type="STRING" id="670580.A0A1X6NH78"/>
<dbReference type="GeneID" id="36323182"/>